<gene>
    <name evidence="1" type="ORF">LNTAR_23649</name>
</gene>
<dbReference type="Proteomes" id="UP000004947">
    <property type="component" value="Unassembled WGS sequence"/>
</dbReference>
<comment type="caution">
    <text evidence="1">The sequence shown here is derived from an EMBL/GenBank/DDBJ whole genome shotgun (WGS) entry which is preliminary data.</text>
</comment>
<reference evidence="1 2" key="1">
    <citation type="journal article" date="2010" name="J. Bacteriol.">
        <title>Genome sequence of Lentisphaera araneosa HTCC2155T, the type species of the order Lentisphaerales in the phylum Lentisphaerae.</title>
        <authorList>
            <person name="Thrash J.C."/>
            <person name="Cho J.C."/>
            <person name="Vergin K.L."/>
            <person name="Morris R.M."/>
            <person name="Giovannoni S.J."/>
        </authorList>
    </citation>
    <scope>NUCLEOTIDE SEQUENCE [LARGE SCALE GENOMIC DNA]</scope>
    <source>
        <strain evidence="1 2">HTCC2155</strain>
    </source>
</reference>
<dbReference type="RefSeq" id="WP_007280672.1">
    <property type="nucleotide sequence ID" value="NZ_ABCK01000028.1"/>
</dbReference>
<dbReference type="EMBL" id="ABCK01000028">
    <property type="protein sequence ID" value="EDM25517.1"/>
    <property type="molecule type" value="Genomic_DNA"/>
</dbReference>
<protein>
    <submittedName>
        <fullName evidence="1">Uncharacterized protein</fullName>
    </submittedName>
</protein>
<proteinExistence type="predicted"/>
<evidence type="ECO:0000313" key="2">
    <source>
        <dbReference type="Proteomes" id="UP000004947"/>
    </source>
</evidence>
<evidence type="ECO:0000313" key="1">
    <source>
        <dbReference type="EMBL" id="EDM25517.1"/>
    </source>
</evidence>
<sequence length="137" mass="15418">MYDKIKDSLARLGLPFSEDEFLVVAAQSESGHVIQVQFTPPAEFAEHQVLEVWGLADVIVAEEALEAAHYEELLKENFTWPLGSWMLRPVQEGLGLCFSIKLISKEFSFDDEQIEMAMQGIIHVVSSMRDDMGIATE</sequence>
<keyword evidence="2" id="KW-1185">Reference proteome</keyword>
<dbReference type="AlphaFoldDB" id="A6DS57"/>
<organism evidence="1 2">
    <name type="scientific">Lentisphaera araneosa HTCC2155</name>
    <dbReference type="NCBI Taxonomy" id="313628"/>
    <lineage>
        <taxon>Bacteria</taxon>
        <taxon>Pseudomonadati</taxon>
        <taxon>Lentisphaerota</taxon>
        <taxon>Lentisphaeria</taxon>
        <taxon>Lentisphaerales</taxon>
        <taxon>Lentisphaeraceae</taxon>
        <taxon>Lentisphaera</taxon>
    </lineage>
</organism>
<dbReference type="STRING" id="313628.LNTAR_23649"/>
<name>A6DS57_9BACT</name>
<accession>A6DS57</accession>